<dbReference type="Gene3D" id="2.40.40.10">
    <property type="entry name" value="RlpA-like domain"/>
    <property type="match status" value="1"/>
</dbReference>
<dbReference type="SMART" id="SM00925">
    <property type="entry name" value="MltA"/>
    <property type="match status" value="1"/>
</dbReference>
<dbReference type="PANTHER" id="PTHR30124:SF0">
    <property type="entry name" value="MEMBRANE-BOUND LYTIC MUREIN TRANSGLYCOSYLASE A"/>
    <property type="match status" value="1"/>
</dbReference>
<dbReference type="GO" id="GO:0004553">
    <property type="term" value="F:hydrolase activity, hydrolyzing O-glycosyl compounds"/>
    <property type="evidence" value="ECO:0007669"/>
    <property type="project" value="InterPro"/>
</dbReference>
<dbReference type="InterPro" id="IPR010611">
    <property type="entry name" value="3D_dom"/>
</dbReference>
<dbReference type="PIRSF" id="PIRSF019422">
    <property type="entry name" value="MltA"/>
    <property type="match status" value="1"/>
</dbReference>
<dbReference type="Gene3D" id="2.40.240.50">
    <property type="entry name" value="Barwin-like endoglucanases"/>
    <property type="match status" value="1"/>
</dbReference>
<comment type="caution">
    <text evidence="7">The sequence shown here is derived from an EMBL/GenBank/DDBJ whole genome shotgun (WGS) entry which is preliminary data.</text>
</comment>
<evidence type="ECO:0000313" key="7">
    <source>
        <dbReference type="EMBL" id="NNU15598.1"/>
    </source>
</evidence>
<dbReference type="Pfam" id="PF06725">
    <property type="entry name" value="3D"/>
    <property type="match status" value="1"/>
</dbReference>
<dbReference type="Proteomes" id="UP000536835">
    <property type="component" value="Unassembled WGS sequence"/>
</dbReference>
<dbReference type="InterPro" id="IPR005300">
    <property type="entry name" value="MltA_B"/>
</dbReference>
<dbReference type="Pfam" id="PF03562">
    <property type="entry name" value="MltA"/>
    <property type="match status" value="1"/>
</dbReference>
<dbReference type="AlphaFoldDB" id="A0A7Y3RK87"/>
<dbReference type="GO" id="GO:0019867">
    <property type="term" value="C:outer membrane"/>
    <property type="evidence" value="ECO:0007669"/>
    <property type="project" value="InterPro"/>
</dbReference>
<dbReference type="SUPFAM" id="SSF50685">
    <property type="entry name" value="Barwin-like endoglucanases"/>
    <property type="match status" value="1"/>
</dbReference>
<sequence>MRRAFLLAAVAASCSMPGREPPPFERMPVSEISGFQSADLLPAARVMVSSCHWLTEKTPSLGTNADWQPVCDEAATLTTEEEARTYFETRFDAVKLEGGEGLVTGYFEPVFNARTDASAPFTAPVLARPDDLVAVDLGSFRDDLSGRRIAGRVENGRLVPYADREEIDIAPPSDVPVLGYMQPDDLFFLQIQGSGVLDFGEKARRIGYAAQNGHPYKAIGKTLVEEGHMPLEEVTMQSIRQWLADASPEEAARVRATNPSYVFFIDRGEASGDEGPLGTAAVPLTTDVSVAVDRTRIPLGAPVFLQGADEVIELNRLTIAQDTGGAIRGPGRVDLFLGRGDEAGETAGRLKLETAITVLIPKTVRLPGEDAGV</sequence>
<evidence type="ECO:0000256" key="5">
    <source>
        <dbReference type="ARBA" id="ARBA00030918"/>
    </source>
</evidence>
<feature type="domain" description="Lytic transglycosylase MltA" evidence="6">
    <location>
        <begin position="110"/>
        <end position="265"/>
    </location>
</feature>
<keyword evidence="3" id="KW-0456">Lyase</keyword>
<comment type="catalytic activity">
    <reaction evidence="1">
        <text>Exolytic cleavage of the (1-&gt;4)-beta-glycosidic linkage between N-acetylmuramic acid (MurNAc) and N-acetylglucosamine (GlcNAc) residues in peptidoglycan, from either the reducing or the non-reducing ends of the peptidoglycan chains, with concomitant formation of a 1,6-anhydrobond in the MurNAc residue.</text>
        <dbReference type="EC" id="4.2.2.n1"/>
    </reaction>
</comment>
<dbReference type="PANTHER" id="PTHR30124">
    <property type="entry name" value="MEMBRANE-BOUND LYTIC MUREIN TRANSGLYCOSYLASE A"/>
    <property type="match status" value="1"/>
</dbReference>
<dbReference type="InterPro" id="IPR026044">
    <property type="entry name" value="MltA"/>
</dbReference>
<dbReference type="GO" id="GO:0009253">
    <property type="term" value="P:peptidoglycan catabolic process"/>
    <property type="evidence" value="ECO:0007669"/>
    <property type="project" value="TreeGrafter"/>
</dbReference>
<evidence type="ECO:0000256" key="3">
    <source>
        <dbReference type="ARBA" id="ARBA00023239"/>
    </source>
</evidence>
<organism evidence="7 8">
    <name type="scientific">Parvularcula mediterranea</name>
    <dbReference type="NCBI Taxonomy" id="2732508"/>
    <lineage>
        <taxon>Bacteria</taxon>
        <taxon>Pseudomonadati</taxon>
        <taxon>Pseudomonadota</taxon>
        <taxon>Alphaproteobacteria</taxon>
        <taxon>Parvularculales</taxon>
        <taxon>Parvularculaceae</taxon>
        <taxon>Parvularcula</taxon>
    </lineage>
</organism>
<evidence type="ECO:0000256" key="1">
    <source>
        <dbReference type="ARBA" id="ARBA00001420"/>
    </source>
</evidence>
<dbReference type="GO" id="GO:0008933">
    <property type="term" value="F:peptidoglycan lytic transglycosylase activity"/>
    <property type="evidence" value="ECO:0007669"/>
    <property type="project" value="TreeGrafter"/>
</dbReference>
<dbReference type="CDD" id="cd14485">
    <property type="entry name" value="mltA_like_LT_A"/>
    <property type="match status" value="1"/>
</dbReference>
<gene>
    <name evidence="7" type="ORF">HK107_04600</name>
</gene>
<evidence type="ECO:0000259" key="6">
    <source>
        <dbReference type="SMART" id="SM00925"/>
    </source>
</evidence>
<dbReference type="RefSeq" id="WP_173197163.1">
    <property type="nucleotide sequence ID" value="NZ_JABFCX010000002.1"/>
</dbReference>
<reference evidence="7 8" key="1">
    <citation type="submission" date="2020-05" db="EMBL/GenBank/DDBJ databases">
        <title>Parvularcula mediterraneae sp. nov., isolated from polypropylene straw from shallow seawater of the seashore of Laganas in Zakynthos island, Greece.</title>
        <authorList>
            <person name="Szabo I."/>
            <person name="Al-Omari J."/>
            <person name="Rado J."/>
            <person name="Szerdahelyi G.S."/>
        </authorList>
    </citation>
    <scope>NUCLEOTIDE SEQUENCE [LARGE SCALE GENOMIC DNA]</scope>
    <source>
        <strain evidence="7 8">ZS-1/3</strain>
    </source>
</reference>
<keyword evidence="8" id="KW-1185">Reference proteome</keyword>
<protein>
    <recommendedName>
        <fullName evidence="2">peptidoglycan lytic exotransglycosylase</fullName>
        <ecNumber evidence="2">4.2.2.n1</ecNumber>
    </recommendedName>
    <alternativeName>
        <fullName evidence="5">Murein hydrolase A</fullName>
    </alternativeName>
</protein>
<accession>A0A7Y3RK87</accession>
<dbReference type="GO" id="GO:0009254">
    <property type="term" value="P:peptidoglycan turnover"/>
    <property type="evidence" value="ECO:0007669"/>
    <property type="project" value="InterPro"/>
</dbReference>
<dbReference type="GO" id="GO:0071555">
    <property type="term" value="P:cell wall organization"/>
    <property type="evidence" value="ECO:0007669"/>
    <property type="project" value="UniProtKB-KW"/>
</dbReference>
<proteinExistence type="predicted"/>
<dbReference type="CDD" id="cd14668">
    <property type="entry name" value="mlta_B"/>
    <property type="match status" value="1"/>
</dbReference>
<keyword evidence="4" id="KW-0961">Cell wall biogenesis/degradation</keyword>
<name>A0A7Y3RK87_9PROT</name>
<dbReference type="EMBL" id="JABFCX010000002">
    <property type="protein sequence ID" value="NNU15598.1"/>
    <property type="molecule type" value="Genomic_DNA"/>
</dbReference>
<evidence type="ECO:0000313" key="8">
    <source>
        <dbReference type="Proteomes" id="UP000536835"/>
    </source>
</evidence>
<dbReference type="InterPro" id="IPR036908">
    <property type="entry name" value="RlpA-like_sf"/>
</dbReference>
<evidence type="ECO:0000256" key="4">
    <source>
        <dbReference type="ARBA" id="ARBA00023316"/>
    </source>
</evidence>
<dbReference type="EC" id="4.2.2.n1" evidence="2"/>
<evidence type="ECO:0000256" key="2">
    <source>
        <dbReference type="ARBA" id="ARBA00012587"/>
    </source>
</evidence>